<dbReference type="EMBL" id="RRCF01000001">
    <property type="protein sequence ID" value="RRJ22831.1"/>
    <property type="molecule type" value="Genomic_DNA"/>
</dbReference>
<keyword evidence="1" id="KW-0732">Signal</keyword>
<dbReference type="OrthoDB" id="5767486at2"/>
<feature type="signal peptide" evidence="1">
    <location>
        <begin position="1"/>
        <end position="21"/>
    </location>
</feature>
<gene>
    <name evidence="2" type="ORF">EIK76_01740</name>
</gene>
<keyword evidence="3" id="KW-1185">Reference proteome</keyword>
<feature type="chain" id="PRO_5018618552" description="Adhesin domain-containing protein" evidence="1">
    <location>
        <begin position="22"/>
        <end position="210"/>
    </location>
</feature>
<name>A0A3P3QNL7_9GAMM</name>
<organism evidence="2 3">
    <name type="scientific">Rheinheimera mesophila</name>
    <dbReference type="NCBI Taxonomy" id="1547515"/>
    <lineage>
        <taxon>Bacteria</taxon>
        <taxon>Pseudomonadati</taxon>
        <taxon>Pseudomonadota</taxon>
        <taxon>Gammaproteobacteria</taxon>
        <taxon>Chromatiales</taxon>
        <taxon>Chromatiaceae</taxon>
        <taxon>Rheinheimera</taxon>
    </lineage>
</organism>
<comment type="caution">
    <text evidence="2">The sequence shown here is derived from an EMBL/GenBank/DDBJ whole genome shotgun (WGS) entry which is preliminary data.</text>
</comment>
<dbReference type="AlphaFoldDB" id="A0A3P3QNL7"/>
<evidence type="ECO:0000313" key="3">
    <source>
        <dbReference type="Proteomes" id="UP000276260"/>
    </source>
</evidence>
<evidence type="ECO:0008006" key="4">
    <source>
        <dbReference type="Google" id="ProtNLM"/>
    </source>
</evidence>
<accession>A0A3P3QNL7</accession>
<proteinExistence type="predicted"/>
<reference evidence="2 3" key="1">
    <citation type="submission" date="2018-11" db="EMBL/GenBank/DDBJ databases">
        <title>Draft genome analysis of Rheinheimera mesophila isolated from an industrial waste site.</title>
        <authorList>
            <person name="Yu Q."/>
            <person name="Qi Y."/>
            <person name="Zhang H."/>
            <person name="Lu Y."/>
            <person name="Pu J."/>
        </authorList>
    </citation>
    <scope>NUCLEOTIDE SEQUENCE [LARGE SCALE GENOMIC DNA]</scope>
    <source>
        <strain evidence="2 3">IITR13</strain>
    </source>
</reference>
<protein>
    <recommendedName>
        <fullName evidence="4">Adhesin domain-containing protein</fullName>
    </recommendedName>
</protein>
<evidence type="ECO:0000256" key="1">
    <source>
        <dbReference type="SAM" id="SignalP"/>
    </source>
</evidence>
<evidence type="ECO:0000313" key="2">
    <source>
        <dbReference type="EMBL" id="RRJ22831.1"/>
    </source>
</evidence>
<sequence length="210" mass="22506">MRQLSLVSALALILTTTPTMAEDVKVLEKTIDAKSLTKLVLEAPVGEIKLNASKGSEIRLVVELEPDEDWLGRSSDLSDARLSINDDGSTLKLKVELEDDDDIEQNWTLTIPADMAVSLNLGVGSVEIDDLVSDISVDLGVGEIDIDVDTSLYDSIKLDAGVGDTSIKGGKGRYERDQVLVTSSSQLHGEGKKAVEANVGVGDIEVRDNQ</sequence>
<dbReference type="RefSeq" id="WP_046520184.1">
    <property type="nucleotide sequence ID" value="NZ_LAVS01000026.1"/>
</dbReference>
<dbReference type="Proteomes" id="UP000276260">
    <property type="component" value="Unassembled WGS sequence"/>
</dbReference>